<evidence type="ECO:0000256" key="1">
    <source>
        <dbReference type="SAM" id="Coils"/>
    </source>
</evidence>
<dbReference type="EMBL" id="SDPP02000003">
    <property type="protein sequence ID" value="KAA1376152.1"/>
    <property type="molecule type" value="Genomic_DNA"/>
</dbReference>
<sequence length="411" mass="45673">MSSAPTNPWGRVDDDGNVYVKTTDGERLIGQWPGGDPAEAMALYVRRFEGLETEVGLLEARLKGGTVSPDDAAKAMTKVRAQLVDAQAMGDLDSLVTRLDALQPAIDEQREQRKIERAAKVAEAQTEKTRIAGEAEKIAAGSDWKSGADKLRALLDEWKALPRLSKSADDELWHRFSSARTTYTRRRKSHFGEQSTLRDAAKVVKEKLIAEAEALSTSTEWGPTAGKYRDLMTEWKKAGSAPRNVEDKLWKRFRAAQDVFFEARDEANTALDAEYEVNADKKLEILADAEKLLPITNVDAARKAWLDIADRWEAAGKVPRAKIAEFEARIRKVEQAVKDATDSVWKKTDPEKSARADDMIGKLQRAIDEVQAKLTAAEAKGDAKKAKDLQKDLESKQAFLEMAKKAQADFS</sequence>
<keyword evidence="1" id="KW-0175">Coiled coil</keyword>
<comment type="caution">
    <text evidence="2">The sequence shown here is derived from an EMBL/GenBank/DDBJ whole genome shotgun (WGS) entry which is preliminary data.</text>
</comment>
<gene>
    <name evidence="2" type="ORF">ESP62_011975</name>
</gene>
<protein>
    <submittedName>
        <fullName evidence="2">DUF349 domain-containing protein</fullName>
    </submittedName>
</protein>
<dbReference type="InterPro" id="IPR007139">
    <property type="entry name" value="DUF349"/>
</dbReference>
<dbReference type="AlphaFoldDB" id="A0A641AMX3"/>
<dbReference type="Pfam" id="PF03993">
    <property type="entry name" value="DUF349"/>
    <property type="match status" value="3"/>
</dbReference>
<dbReference type="OrthoDB" id="5422202at2"/>
<feature type="coiled-coil region" evidence="1">
    <location>
        <begin position="323"/>
        <end position="396"/>
    </location>
</feature>
<dbReference type="RefSeq" id="WP_129183907.1">
    <property type="nucleotide sequence ID" value="NZ_JAGIOG010000001.1"/>
</dbReference>
<accession>A0A641AMX3</accession>
<proteinExistence type="predicted"/>
<dbReference type="Proteomes" id="UP001515100">
    <property type="component" value="Unassembled WGS sequence"/>
</dbReference>
<keyword evidence="3" id="KW-1185">Reference proteome</keyword>
<reference evidence="2" key="1">
    <citation type="submission" date="2019-09" db="EMBL/GenBank/DDBJ databases">
        <authorList>
            <person name="Li J."/>
        </authorList>
    </citation>
    <scope>NUCLEOTIDE SEQUENCE [LARGE SCALE GENOMIC DNA]</scope>
    <source>
        <strain evidence="2">NRBC 14897</strain>
    </source>
</reference>
<organism evidence="2 3">
    <name type="scientific">Aeromicrobium fastidiosum</name>
    <dbReference type="NCBI Taxonomy" id="52699"/>
    <lineage>
        <taxon>Bacteria</taxon>
        <taxon>Bacillati</taxon>
        <taxon>Actinomycetota</taxon>
        <taxon>Actinomycetes</taxon>
        <taxon>Propionibacteriales</taxon>
        <taxon>Nocardioidaceae</taxon>
        <taxon>Aeromicrobium</taxon>
    </lineage>
</organism>
<evidence type="ECO:0000313" key="2">
    <source>
        <dbReference type="EMBL" id="KAA1376152.1"/>
    </source>
</evidence>
<name>A0A641AMX3_9ACTN</name>
<evidence type="ECO:0000313" key="3">
    <source>
        <dbReference type="Proteomes" id="UP001515100"/>
    </source>
</evidence>